<accession>A0ABU2ZI40</accession>
<dbReference type="EMBL" id="JAVRHS010000006">
    <property type="protein sequence ID" value="MDT0576264.1"/>
    <property type="molecule type" value="Genomic_DNA"/>
</dbReference>
<gene>
    <name evidence="2" type="ORF">RM533_08700</name>
</gene>
<keyword evidence="2" id="KW-0560">Oxidoreductase</keyword>
<dbReference type="RefSeq" id="WP_311340842.1">
    <property type="nucleotide sequence ID" value="NZ_JAVRHS010000006.1"/>
</dbReference>
<protein>
    <submittedName>
        <fullName evidence="2">Alpha/beta hydrolase fold domain-containing protein</fullName>
    </submittedName>
</protein>
<sequence>MPVCLPRRRQFITLCLCLEGNLGCRSAAHPFVAVGALDLFVDERVKYCGKLLGAGVPTELIVYPGCFHGFQMATQAQVTLRSRRDSLNALKKALL</sequence>
<reference evidence="2 3" key="1">
    <citation type="submission" date="2023-09" db="EMBL/GenBank/DDBJ databases">
        <authorList>
            <person name="Rey-Velasco X."/>
        </authorList>
    </citation>
    <scope>NUCLEOTIDE SEQUENCE [LARGE SCALE GENOMIC DNA]</scope>
    <source>
        <strain evidence="2 3">F390</strain>
    </source>
</reference>
<dbReference type="GO" id="GO:0016491">
    <property type="term" value="F:oxidoreductase activity"/>
    <property type="evidence" value="ECO:0007669"/>
    <property type="project" value="UniProtKB-KW"/>
</dbReference>
<feature type="domain" description="Alpha/beta hydrolase fold-3" evidence="1">
    <location>
        <begin position="27"/>
        <end position="71"/>
    </location>
</feature>
<dbReference type="InterPro" id="IPR029058">
    <property type="entry name" value="AB_hydrolase_fold"/>
</dbReference>
<keyword evidence="3" id="KW-1185">Reference proteome</keyword>
<organism evidence="2 3">
    <name type="scientific">Croceicoccus esteveae</name>
    <dbReference type="NCBI Taxonomy" id="3075597"/>
    <lineage>
        <taxon>Bacteria</taxon>
        <taxon>Pseudomonadati</taxon>
        <taxon>Pseudomonadota</taxon>
        <taxon>Alphaproteobacteria</taxon>
        <taxon>Sphingomonadales</taxon>
        <taxon>Erythrobacteraceae</taxon>
        <taxon>Croceicoccus</taxon>
    </lineage>
</organism>
<name>A0ABU2ZI40_9SPHN</name>
<dbReference type="SUPFAM" id="SSF53474">
    <property type="entry name" value="alpha/beta-Hydrolases"/>
    <property type="match status" value="1"/>
</dbReference>
<dbReference type="GO" id="GO:0016787">
    <property type="term" value="F:hydrolase activity"/>
    <property type="evidence" value="ECO:0007669"/>
    <property type="project" value="UniProtKB-KW"/>
</dbReference>
<evidence type="ECO:0000313" key="3">
    <source>
        <dbReference type="Proteomes" id="UP001259803"/>
    </source>
</evidence>
<dbReference type="Proteomes" id="UP001259803">
    <property type="component" value="Unassembled WGS sequence"/>
</dbReference>
<dbReference type="InterPro" id="IPR013094">
    <property type="entry name" value="AB_hydrolase_3"/>
</dbReference>
<proteinExistence type="predicted"/>
<dbReference type="Gene3D" id="3.40.50.1820">
    <property type="entry name" value="alpha/beta hydrolase"/>
    <property type="match status" value="1"/>
</dbReference>
<comment type="caution">
    <text evidence="2">The sequence shown here is derived from an EMBL/GenBank/DDBJ whole genome shotgun (WGS) entry which is preliminary data.</text>
</comment>
<evidence type="ECO:0000259" key="1">
    <source>
        <dbReference type="Pfam" id="PF07859"/>
    </source>
</evidence>
<dbReference type="Pfam" id="PF07859">
    <property type="entry name" value="Abhydrolase_3"/>
    <property type="match status" value="1"/>
</dbReference>
<evidence type="ECO:0000313" key="2">
    <source>
        <dbReference type="EMBL" id="MDT0576264.1"/>
    </source>
</evidence>
<keyword evidence="2" id="KW-0378">Hydrolase</keyword>